<name>A0A9Q3BJC9_9BASI</name>
<dbReference type="EMBL" id="AVOT02001243">
    <property type="protein sequence ID" value="MBW0466220.1"/>
    <property type="molecule type" value="Genomic_DNA"/>
</dbReference>
<evidence type="ECO:0000313" key="3">
    <source>
        <dbReference type="Proteomes" id="UP000765509"/>
    </source>
</evidence>
<reference evidence="2" key="1">
    <citation type="submission" date="2021-03" db="EMBL/GenBank/DDBJ databases">
        <title>Draft genome sequence of rust myrtle Austropuccinia psidii MF-1, a brazilian biotype.</title>
        <authorList>
            <person name="Quecine M.C."/>
            <person name="Pachon D.M.R."/>
            <person name="Bonatelli M.L."/>
            <person name="Correr F.H."/>
            <person name="Franceschini L.M."/>
            <person name="Leite T.F."/>
            <person name="Margarido G.R.A."/>
            <person name="Almeida C.A."/>
            <person name="Ferrarezi J.A."/>
            <person name="Labate C.A."/>
        </authorList>
    </citation>
    <scope>NUCLEOTIDE SEQUENCE</scope>
    <source>
        <strain evidence="2">MF-1</strain>
    </source>
</reference>
<keyword evidence="3" id="KW-1185">Reference proteome</keyword>
<feature type="region of interest" description="Disordered" evidence="1">
    <location>
        <begin position="23"/>
        <end position="63"/>
    </location>
</feature>
<dbReference type="AlphaFoldDB" id="A0A9Q3BJC9"/>
<gene>
    <name evidence="2" type="ORF">O181_005935</name>
</gene>
<dbReference type="OrthoDB" id="1099063at2759"/>
<accession>A0A9Q3BJC9</accession>
<comment type="caution">
    <text evidence="2">The sequence shown here is derived from an EMBL/GenBank/DDBJ whole genome shotgun (WGS) entry which is preliminary data.</text>
</comment>
<protein>
    <submittedName>
        <fullName evidence="2">Uncharacterized protein</fullName>
    </submittedName>
</protein>
<dbReference type="Proteomes" id="UP000765509">
    <property type="component" value="Unassembled WGS sequence"/>
</dbReference>
<proteinExistence type="predicted"/>
<organism evidence="2 3">
    <name type="scientific">Austropuccinia psidii MF-1</name>
    <dbReference type="NCBI Taxonomy" id="1389203"/>
    <lineage>
        <taxon>Eukaryota</taxon>
        <taxon>Fungi</taxon>
        <taxon>Dikarya</taxon>
        <taxon>Basidiomycota</taxon>
        <taxon>Pucciniomycotina</taxon>
        <taxon>Pucciniomycetes</taxon>
        <taxon>Pucciniales</taxon>
        <taxon>Sphaerophragmiaceae</taxon>
        <taxon>Austropuccinia</taxon>
    </lineage>
</organism>
<evidence type="ECO:0000256" key="1">
    <source>
        <dbReference type="SAM" id="MobiDB-lite"/>
    </source>
</evidence>
<evidence type="ECO:0000313" key="2">
    <source>
        <dbReference type="EMBL" id="MBW0466220.1"/>
    </source>
</evidence>
<sequence length="143" mass="16120">MIQQINTASPSFDYSMSRAHMNASFPEKKPKQDDMKPRSTSKPRKTSTSNEKIGKKKNTFNPSRPCYCFRELVHWTQTCLVKIRENNAMFQFKKCAADVAGFNSTLSIEYIKEFLNSGASHSLVGDISLLTSLSPTNMNLSIT</sequence>
<feature type="compositionally biased region" description="Basic and acidic residues" evidence="1">
    <location>
        <begin position="26"/>
        <end position="37"/>
    </location>
</feature>